<dbReference type="RefSeq" id="WP_336577239.1">
    <property type="nucleotide sequence ID" value="NZ_NGLE02000001.1"/>
</dbReference>
<reference evidence="4" key="1">
    <citation type="submission" date="2018-07" db="EMBL/GenBank/DDBJ databases">
        <title>The Genome Sequence of Enterococcus sp. DIV0659b.</title>
        <authorList>
            <consortium name="The Broad Institute Genomics Platform"/>
            <consortium name="The Broad Institute Genomic Center for Infectious Diseases"/>
            <person name="Earl A."/>
            <person name="Manson A."/>
            <person name="Schwartman J."/>
            <person name="Gilmore M."/>
            <person name="Abouelleil A."/>
            <person name="Cao P."/>
            <person name="Chapman S."/>
            <person name="Cusick C."/>
            <person name="Shea T."/>
            <person name="Young S."/>
            <person name="Neafsey D."/>
            <person name="Nusbaum C."/>
            <person name="Birren B."/>
        </authorList>
    </citation>
    <scope>NUCLEOTIDE SEQUENCE [LARGE SCALE GENOMIC DNA]</scope>
    <source>
        <strain evidence="4">4G2_DIV0659</strain>
    </source>
</reference>
<accession>A0ABU8IJS4</accession>
<gene>
    <name evidence="4" type="ORF">A5880_003159</name>
</gene>
<dbReference type="PANTHER" id="PTHR30185">
    <property type="entry name" value="CRYPTIC BETA-GLUCOSIDE BGL OPERON ANTITERMINATOR"/>
    <property type="match status" value="1"/>
</dbReference>
<evidence type="ECO:0000313" key="5">
    <source>
        <dbReference type="Proteomes" id="UP000195139"/>
    </source>
</evidence>
<evidence type="ECO:0000256" key="2">
    <source>
        <dbReference type="ARBA" id="ARBA00023163"/>
    </source>
</evidence>
<dbReference type="InterPro" id="IPR050661">
    <property type="entry name" value="BglG_antiterminators"/>
</dbReference>
<organism evidence="4 5">
    <name type="scientific">Candidatus Enterococcus mansonii</name>
    <dbReference type="NCBI Taxonomy" id="1834181"/>
    <lineage>
        <taxon>Bacteria</taxon>
        <taxon>Bacillati</taxon>
        <taxon>Bacillota</taxon>
        <taxon>Bacilli</taxon>
        <taxon>Lactobacillales</taxon>
        <taxon>Enterococcaceae</taxon>
        <taxon>Enterococcus</taxon>
    </lineage>
</organism>
<keyword evidence="1" id="KW-0805">Transcription regulation</keyword>
<evidence type="ECO:0000313" key="4">
    <source>
        <dbReference type="EMBL" id="MEI5995568.1"/>
    </source>
</evidence>
<evidence type="ECO:0000259" key="3">
    <source>
        <dbReference type="Pfam" id="PF05043"/>
    </source>
</evidence>
<keyword evidence="5" id="KW-1185">Reference proteome</keyword>
<proteinExistence type="predicted"/>
<feature type="domain" description="Mga helix-turn-helix" evidence="3">
    <location>
        <begin position="92"/>
        <end position="169"/>
    </location>
</feature>
<dbReference type="EMBL" id="NGLE02000001">
    <property type="protein sequence ID" value="MEI5995568.1"/>
    <property type="molecule type" value="Genomic_DNA"/>
</dbReference>
<dbReference type="PANTHER" id="PTHR30185:SF18">
    <property type="entry name" value="TRANSCRIPTIONAL REGULATOR MTLR"/>
    <property type="match status" value="1"/>
</dbReference>
<dbReference type="Pfam" id="PF05043">
    <property type="entry name" value="Mga"/>
    <property type="match status" value="1"/>
</dbReference>
<dbReference type="Proteomes" id="UP000195139">
    <property type="component" value="Unassembled WGS sequence"/>
</dbReference>
<comment type="caution">
    <text evidence="4">The sequence shown here is derived from an EMBL/GenBank/DDBJ whole genome shotgun (WGS) entry which is preliminary data.</text>
</comment>
<dbReference type="InterPro" id="IPR007737">
    <property type="entry name" value="Mga_HTH"/>
</dbReference>
<evidence type="ECO:0000256" key="1">
    <source>
        <dbReference type="ARBA" id="ARBA00023015"/>
    </source>
</evidence>
<sequence length="489" mass="58106">MEKLLNEKSKKKIQLFTELLYRENEEISFSYLQNFLNISLSTLKRYLEELATDIKKNNYLQHVILIKRTGGCLIQNHSDHDMDYLIIRLRLSYFEESLLFKIILELLLNHYDSVEDLAEKLYVSPPHLYKNITIINEELKIFPLKIIFHPTTNFQGKEKFIRMFNFYFFWSVYRGIAWPYNFQNMKHFSASVDFATLKKNYSDSVIKRLEFMVGLFMVRQSAHPIRLPKKIKELSKSFATTNDVSKLVEPFLSSEDEILFFNLIARCYISEIDTLQDKIRLYDSFPRDLPLIKACDLLTNEYEKKFYPNSSIEKKQKAIIFYYLLIGLIQSTYFSMSPVQFFRASFNKEKSNQLSIKENREINAFYETFRKEHPDFPVPISADFGLRVLLTVLTETFSPPSLSVYIQYSKNNIGTVYIENKLMTIFNPKTIRFTECLEDADLVIIDCFEPREERTKQKVFYISDVYDEQTWYELFSCIQMILFKLKQGT</sequence>
<protein>
    <recommendedName>
        <fullName evidence="3">Mga helix-turn-helix domain-containing protein</fullName>
    </recommendedName>
</protein>
<name>A0ABU8IJS4_9ENTE</name>
<keyword evidence="2" id="KW-0804">Transcription</keyword>